<keyword evidence="1 5" id="KW-0963">Cytoplasm</keyword>
<evidence type="ECO:0000256" key="2">
    <source>
        <dbReference type="ARBA" id="ARBA00022722"/>
    </source>
</evidence>
<evidence type="ECO:0000259" key="7">
    <source>
        <dbReference type="Pfam" id="PF13742"/>
    </source>
</evidence>
<dbReference type="AlphaFoldDB" id="A0A4P9A2P6"/>
<dbReference type="Proteomes" id="UP000310639">
    <property type="component" value="Chromosome"/>
</dbReference>
<sequence>MVSLAVTPKFSVSEFLAVINQSLEMAFGSVQIEGEVSSFKVNHQKYVFFDLKDNEGTVNCFMTVWQLRMPIHDGMRVVARAVPKVTDWGRFSLTVQSVQPVGEGNLRKSFELLRKKLSDEGLFDDSRKRLLPSRPQHVAVISSTNSAGYADFMKIANERWGGVRFSVVNVMVQGETAADQIIRAIEKIESLAELPEVIVLIRGGGSADDLSVFNDELLVRKLASSRVPVVTGIGHEIDTTLCDLVADVRASTPSNAAQLLLPDKQDMIRSIKHQLRGAALQTVRAIDTELELVQTARSSALDGWRQRVDELLGDVQSRIKLISEYDPELALSRGYAMIRGNCAVGEVIEIQTNKALMKARIEEYAERSND</sequence>
<evidence type="ECO:0000313" key="9">
    <source>
        <dbReference type="Proteomes" id="UP000310639"/>
    </source>
</evidence>
<keyword evidence="2 5" id="KW-0540">Nuclease</keyword>
<evidence type="ECO:0000256" key="3">
    <source>
        <dbReference type="ARBA" id="ARBA00022801"/>
    </source>
</evidence>
<protein>
    <recommendedName>
        <fullName evidence="5">Exodeoxyribonuclease 7 large subunit</fullName>
        <ecNumber evidence="5">3.1.11.6</ecNumber>
    </recommendedName>
    <alternativeName>
        <fullName evidence="5">Exodeoxyribonuclease VII large subunit</fullName>
        <shortName evidence="5">Exonuclease VII large subunit</shortName>
    </alternativeName>
</protein>
<keyword evidence="3 5" id="KW-0378">Hydrolase</keyword>
<dbReference type="PANTHER" id="PTHR30008">
    <property type="entry name" value="EXODEOXYRIBONUCLEASE 7 LARGE SUBUNIT"/>
    <property type="match status" value="1"/>
</dbReference>
<comment type="subcellular location">
    <subcellularLocation>
        <location evidence="5">Cytoplasm</location>
    </subcellularLocation>
</comment>
<name>A0A4P9A2P6_9BACT</name>
<keyword evidence="4 5" id="KW-0269">Exonuclease</keyword>
<dbReference type="InterPro" id="IPR003753">
    <property type="entry name" value="Exonuc_VII_L"/>
</dbReference>
<evidence type="ECO:0000256" key="5">
    <source>
        <dbReference type="HAMAP-Rule" id="MF_00378"/>
    </source>
</evidence>
<feature type="domain" description="OB-fold nucleic acid binding" evidence="7">
    <location>
        <begin position="10"/>
        <end position="98"/>
    </location>
</feature>
<evidence type="ECO:0000256" key="1">
    <source>
        <dbReference type="ARBA" id="ARBA00022490"/>
    </source>
</evidence>
<dbReference type="NCBIfam" id="TIGR00237">
    <property type="entry name" value="xseA"/>
    <property type="match status" value="1"/>
</dbReference>
<reference evidence="8 9" key="1">
    <citation type="submission" date="2019-04" db="EMBL/GenBank/DDBJ databases">
        <title>Saccharibacteria TM7 genomes.</title>
        <authorList>
            <person name="Bor B."/>
            <person name="He X."/>
            <person name="Chen T."/>
            <person name="Dewhirst F.E."/>
        </authorList>
    </citation>
    <scope>NUCLEOTIDE SEQUENCE [LARGE SCALE GENOMIC DNA]</scope>
    <source>
        <strain evidence="8 9">BB001</strain>
    </source>
</reference>
<feature type="domain" description="Exonuclease VII large subunit C-terminal" evidence="6">
    <location>
        <begin position="122"/>
        <end position="310"/>
    </location>
</feature>
<dbReference type="KEGG" id="nft:FBF37_01085"/>
<dbReference type="CDD" id="cd04489">
    <property type="entry name" value="ExoVII_LU_OBF"/>
    <property type="match status" value="1"/>
</dbReference>
<comment type="function">
    <text evidence="5">Bidirectionally degrades single-stranded DNA into large acid-insoluble oligonucleotides, which are then degraded further into small acid-soluble oligonucleotides.</text>
</comment>
<dbReference type="Pfam" id="PF02601">
    <property type="entry name" value="Exonuc_VII_L"/>
    <property type="match status" value="1"/>
</dbReference>
<dbReference type="GO" id="GO:0006308">
    <property type="term" value="P:DNA catabolic process"/>
    <property type="evidence" value="ECO:0007669"/>
    <property type="project" value="UniProtKB-UniRule"/>
</dbReference>
<evidence type="ECO:0000259" key="6">
    <source>
        <dbReference type="Pfam" id="PF02601"/>
    </source>
</evidence>
<comment type="subunit">
    <text evidence="5">Heterooligomer composed of large and small subunits.</text>
</comment>
<dbReference type="HAMAP" id="MF_00378">
    <property type="entry name" value="Exonuc_7_L"/>
    <property type="match status" value="1"/>
</dbReference>
<comment type="similarity">
    <text evidence="5">Belongs to the XseA family.</text>
</comment>
<dbReference type="EMBL" id="CP040004">
    <property type="protein sequence ID" value="QCT42067.1"/>
    <property type="molecule type" value="Genomic_DNA"/>
</dbReference>
<dbReference type="OrthoDB" id="9802795at2"/>
<dbReference type="GO" id="GO:0005737">
    <property type="term" value="C:cytoplasm"/>
    <property type="evidence" value="ECO:0007669"/>
    <property type="project" value="UniProtKB-SubCell"/>
</dbReference>
<dbReference type="Pfam" id="PF13742">
    <property type="entry name" value="tRNA_anti_2"/>
    <property type="match status" value="1"/>
</dbReference>
<evidence type="ECO:0000256" key="4">
    <source>
        <dbReference type="ARBA" id="ARBA00022839"/>
    </source>
</evidence>
<evidence type="ECO:0000313" key="8">
    <source>
        <dbReference type="EMBL" id="QCT42067.1"/>
    </source>
</evidence>
<gene>
    <name evidence="5 8" type="primary">xseA</name>
    <name evidence="8" type="ORF">FBF37_01085</name>
</gene>
<accession>A0A4P9A2P6</accession>
<keyword evidence="9" id="KW-1185">Reference proteome</keyword>
<proteinExistence type="inferred from homology"/>
<dbReference type="GO" id="GO:0003676">
    <property type="term" value="F:nucleic acid binding"/>
    <property type="evidence" value="ECO:0007669"/>
    <property type="project" value="InterPro"/>
</dbReference>
<dbReference type="InterPro" id="IPR025824">
    <property type="entry name" value="OB-fold_nuc-bd_dom"/>
</dbReference>
<comment type="catalytic activity">
    <reaction evidence="5">
        <text>Exonucleolytic cleavage in either 5'- to 3'- or 3'- to 5'-direction to yield nucleoside 5'-phosphates.</text>
        <dbReference type="EC" id="3.1.11.6"/>
    </reaction>
</comment>
<dbReference type="EC" id="3.1.11.6" evidence="5"/>
<dbReference type="InterPro" id="IPR020579">
    <property type="entry name" value="Exonuc_VII_lsu_C"/>
</dbReference>
<dbReference type="PANTHER" id="PTHR30008:SF0">
    <property type="entry name" value="EXODEOXYRIBONUCLEASE 7 LARGE SUBUNIT"/>
    <property type="match status" value="1"/>
</dbReference>
<dbReference type="GO" id="GO:0009318">
    <property type="term" value="C:exodeoxyribonuclease VII complex"/>
    <property type="evidence" value="ECO:0007669"/>
    <property type="project" value="UniProtKB-UniRule"/>
</dbReference>
<dbReference type="GO" id="GO:0008855">
    <property type="term" value="F:exodeoxyribonuclease VII activity"/>
    <property type="evidence" value="ECO:0007669"/>
    <property type="project" value="UniProtKB-UniRule"/>
</dbReference>
<organism evidence="8 9">
    <name type="scientific">Candidatus Nanosynbacter featherlites</name>
    <dbReference type="NCBI Taxonomy" id="2572088"/>
    <lineage>
        <taxon>Bacteria</taxon>
        <taxon>Candidatus Saccharimonadota</taxon>
        <taxon>Candidatus Saccharimonadia</taxon>
        <taxon>Candidatus Nanosynbacterales</taxon>
        <taxon>Candidatus Nanosynbacteraceae</taxon>
        <taxon>Candidatus Nanosynbacter</taxon>
    </lineage>
</organism>